<evidence type="ECO:0000313" key="9">
    <source>
        <dbReference type="Proteomes" id="UP000178485"/>
    </source>
</evidence>
<gene>
    <name evidence="8" type="primary">yegT</name>
    <name evidence="8" type="ORF">ING2E5A_1421</name>
</gene>
<evidence type="ECO:0000256" key="3">
    <source>
        <dbReference type="ARBA" id="ARBA00022475"/>
    </source>
</evidence>
<name>A0A1G4G6R9_9BACT</name>
<proteinExistence type="predicted"/>
<evidence type="ECO:0000256" key="7">
    <source>
        <dbReference type="SAM" id="Phobius"/>
    </source>
</evidence>
<dbReference type="STRING" id="1642646.ING2E5A_1421"/>
<dbReference type="InterPro" id="IPR036259">
    <property type="entry name" value="MFS_trans_sf"/>
</dbReference>
<keyword evidence="5 7" id="KW-1133">Transmembrane helix</keyword>
<keyword evidence="6 7" id="KW-0472">Membrane</keyword>
<evidence type="ECO:0000256" key="1">
    <source>
        <dbReference type="ARBA" id="ARBA00004651"/>
    </source>
</evidence>
<feature type="transmembrane region" description="Helical" evidence="7">
    <location>
        <begin position="369"/>
        <end position="390"/>
    </location>
</feature>
<evidence type="ECO:0000256" key="5">
    <source>
        <dbReference type="ARBA" id="ARBA00022989"/>
    </source>
</evidence>
<feature type="transmembrane region" description="Helical" evidence="7">
    <location>
        <begin position="12"/>
        <end position="33"/>
    </location>
</feature>
<dbReference type="Gene3D" id="1.20.1250.20">
    <property type="entry name" value="MFS general substrate transporter like domains"/>
    <property type="match status" value="2"/>
</dbReference>
<keyword evidence="3" id="KW-1003">Cell membrane</keyword>
<dbReference type="GO" id="GO:0015213">
    <property type="term" value="F:uridine transmembrane transporter activity"/>
    <property type="evidence" value="ECO:0007669"/>
    <property type="project" value="TreeGrafter"/>
</dbReference>
<keyword evidence="4 7" id="KW-0812">Transmembrane</keyword>
<feature type="transmembrane region" description="Helical" evidence="7">
    <location>
        <begin position="298"/>
        <end position="321"/>
    </location>
</feature>
<feature type="transmembrane region" description="Helical" evidence="7">
    <location>
        <begin position="134"/>
        <end position="152"/>
    </location>
</feature>
<feature type="transmembrane region" description="Helical" evidence="7">
    <location>
        <begin position="45"/>
        <end position="65"/>
    </location>
</feature>
<dbReference type="PANTHER" id="PTHR23522">
    <property type="entry name" value="BLL5896 PROTEIN"/>
    <property type="match status" value="1"/>
</dbReference>
<feature type="transmembrane region" description="Helical" evidence="7">
    <location>
        <begin position="74"/>
        <end position="91"/>
    </location>
</feature>
<dbReference type="AlphaFoldDB" id="A0A1G4G6R9"/>
<keyword evidence="2" id="KW-0813">Transport</keyword>
<organism evidence="8 9">
    <name type="scientific">Petrimonas mucosa</name>
    <dbReference type="NCBI Taxonomy" id="1642646"/>
    <lineage>
        <taxon>Bacteria</taxon>
        <taxon>Pseudomonadati</taxon>
        <taxon>Bacteroidota</taxon>
        <taxon>Bacteroidia</taxon>
        <taxon>Bacteroidales</taxon>
        <taxon>Dysgonomonadaceae</taxon>
        <taxon>Petrimonas</taxon>
    </lineage>
</organism>
<reference evidence="8 9" key="1">
    <citation type="submission" date="2016-08" db="EMBL/GenBank/DDBJ databases">
        <authorList>
            <person name="Seilhamer J.J."/>
        </authorList>
    </citation>
    <scope>NUCLEOTIDE SEQUENCE [LARGE SCALE GENOMIC DNA]</scope>
    <source>
        <strain evidence="8">ING2-E5A</strain>
    </source>
</reference>
<keyword evidence="9" id="KW-1185">Reference proteome</keyword>
<sequence>MQKKAIKTRLSAMMFFQFFIQGSWYVTMGTYLGRTLDFTGVQIGLAYSTAAIAAIISPVIVGMIADRFFSANRVLAFLNVTGAFLLFWLTRIGSFSLFFPVLLLYSICFMPTMSLTNSISFANLESPAKEFSKIRLFGSLGWIGAGLLISALKLESFSTPFLIGAGVSLLSGFYALSLPYNAPVKSAGKAGVGQLLGFDAFRLTRERSFLILLLFSMLICIPLAFYDSFTNLFITDVGILNAAAAMSLGQVAEVIFLFTFPFFFLKLRYKGSIVAAIVAWVMMYGLFTLSAATGNNGFIYAVLPLHGFCFTFFFVAGQLFVDEKAPSSLRNSAQGLLAFATYGVGKYMGTLVAGNVVQFHTAEGGYNWMYVWSVPFVMTVLFLLGFIFLFKEDITKRESPEGTMN</sequence>
<dbReference type="RefSeq" id="WP_071136770.1">
    <property type="nucleotide sequence ID" value="NZ_DUQN01000053.1"/>
</dbReference>
<dbReference type="EMBL" id="LT608328">
    <property type="protein sequence ID" value="SCM57606.1"/>
    <property type="molecule type" value="Genomic_DNA"/>
</dbReference>
<feature type="transmembrane region" description="Helical" evidence="7">
    <location>
        <begin position="238"/>
        <end position="265"/>
    </location>
</feature>
<dbReference type="PANTHER" id="PTHR23522:SF4">
    <property type="entry name" value="NUCLEOSIDE PERMEASE NUPG-RELATED"/>
    <property type="match status" value="1"/>
</dbReference>
<evidence type="ECO:0000256" key="2">
    <source>
        <dbReference type="ARBA" id="ARBA00022448"/>
    </source>
</evidence>
<feature type="transmembrane region" description="Helical" evidence="7">
    <location>
        <begin position="272"/>
        <end position="292"/>
    </location>
</feature>
<evidence type="ECO:0000256" key="6">
    <source>
        <dbReference type="ARBA" id="ARBA00023136"/>
    </source>
</evidence>
<comment type="subcellular location">
    <subcellularLocation>
        <location evidence="1">Cell membrane</location>
        <topology evidence="1">Multi-pass membrane protein</topology>
    </subcellularLocation>
</comment>
<dbReference type="GO" id="GO:0015212">
    <property type="term" value="F:cytidine transmembrane transporter activity"/>
    <property type="evidence" value="ECO:0007669"/>
    <property type="project" value="TreeGrafter"/>
</dbReference>
<dbReference type="SUPFAM" id="SSF103473">
    <property type="entry name" value="MFS general substrate transporter"/>
    <property type="match status" value="1"/>
</dbReference>
<evidence type="ECO:0000313" key="8">
    <source>
        <dbReference type="EMBL" id="SCM57606.1"/>
    </source>
</evidence>
<evidence type="ECO:0000256" key="4">
    <source>
        <dbReference type="ARBA" id="ARBA00022692"/>
    </source>
</evidence>
<feature type="transmembrane region" description="Helical" evidence="7">
    <location>
        <begin position="333"/>
        <end position="357"/>
    </location>
</feature>
<feature type="transmembrane region" description="Helical" evidence="7">
    <location>
        <begin position="158"/>
        <end position="176"/>
    </location>
</feature>
<feature type="transmembrane region" description="Helical" evidence="7">
    <location>
        <begin position="97"/>
        <end position="122"/>
    </location>
</feature>
<accession>A0A1G4G6R9</accession>
<protein>
    <submittedName>
        <fullName evidence="8">Putative nucleoside transporter YegT</fullName>
    </submittedName>
</protein>
<dbReference type="InterPro" id="IPR004740">
    <property type="entry name" value="Nuc_H_symport"/>
</dbReference>
<dbReference type="Proteomes" id="UP000178485">
    <property type="component" value="Chromosome i"/>
</dbReference>
<dbReference type="GO" id="GO:0005886">
    <property type="term" value="C:plasma membrane"/>
    <property type="evidence" value="ECO:0007669"/>
    <property type="project" value="UniProtKB-SubCell"/>
</dbReference>
<dbReference type="KEGG" id="pmuc:ING2E5A_1421"/>
<feature type="transmembrane region" description="Helical" evidence="7">
    <location>
        <begin position="209"/>
        <end position="226"/>
    </location>
</feature>
<dbReference type="Pfam" id="PF03825">
    <property type="entry name" value="Nuc_H_symport"/>
    <property type="match status" value="1"/>
</dbReference>